<organism evidence="5">
    <name type="scientific">Rhodosorus marinus</name>
    <dbReference type="NCBI Taxonomy" id="101924"/>
    <lineage>
        <taxon>Eukaryota</taxon>
        <taxon>Rhodophyta</taxon>
        <taxon>Stylonematophyceae</taxon>
        <taxon>Stylonematales</taxon>
        <taxon>Stylonemataceae</taxon>
        <taxon>Rhodosorus</taxon>
    </lineage>
</organism>
<dbReference type="InterPro" id="IPR050154">
    <property type="entry name" value="UbiB_kinase"/>
</dbReference>
<protein>
    <recommendedName>
        <fullName evidence="3">ABC1 atypical kinase-like domain-containing protein</fullName>
    </recommendedName>
</protein>
<keyword evidence="2" id="KW-1133">Transmembrane helix</keyword>
<dbReference type="InterPro" id="IPR004147">
    <property type="entry name" value="ABC1_dom"/>
</dbReference>
<evidence type="ECO:0000259" key="3">
    <source>
        <dbReference type="Pfam" id="PF03109"/>
    </source>
</evidence>
<feature type="transmembrane region" description="Helical" evidence="2">
    <location>
        <begin position="117"/>
        <end position="142"/>
    </location>
</feature>
<dbReference type="Pfam" id="PF03109">
    <property type="entry name" value="ABC1"/>
    <property type="match status" value="1"/>
</dbReference>
<keyword evidence="2" id="KW-0472">Membrane</keyword>
<evidence type="ECO:0000256" key="2">
    <source>
        <dbReference type="SAM" id="Phobius"/>
    </source>
</evidence>
<evidence type="ECO:0000256" key="1">
    <source>
        <dbReference type="ARBA" id="ARBA00009670"/>
    </source>
</evidence>
<gene>
    <name evidence="4" type="ORF">RMAR00112_LOCUS18405</name>
    <name evidence="5" type="ORF">RMAR00112_LOCUS18416</name>
</gene>
<name>A0A7S3EG61_9RHOD</name>
<dbReference type="PANTHER" id="PTHR10566:SF113">
    <property type="entry name" value="PROTEIN ACTIVITY OF BC1 COMPLEX KINASE 7, CHLOROPLASTIC"/>
    <property type="match status" value="1"/>
</dbReference>
<dbReference type="EMBL" id="HBHW01023932">
    <property type="protein sequence ID" value="CAE0050406.1"/>
    <property type="molecule type" value="Transcribed_RNA"/>
</dbReference>
<dbReference type="EMBL" id="HBHW01023944">
    <property type="protein sequence ID" value="CAE0050417.1"/>
    <property type="molecule type" value="Transcribed_RNA"/>
</dbReference>
<evidence type="ECO:0000313" key="4">
    <source>
        <dbReference type="EMBL" id="CAE0050406.1"/>
    </source>
</evidence>
<comment type="similarity">
    <text evidence="1">Belongs to the protein kinase superfamily. ADCK protein kinase family.</text>
</comment>
<feature type="domain" description="ABC1 atypical kinase-like" evidence="3">
    <location>
        <begin position="51"/>
        <end position="111"/>
    </location>
</feature>
<evidence type="ECO:0000313" key="5">
    <source>
        <dbReference type="EMBL" id="CAE0050417.1"/>
    </source>
</evidence>
<dbReference type="PANTHER" id="PTHR10566">
    <property type="entry name" value="CHAPERONE-ACTIVITY OF BC1 COMPLEX CABC1 -RELATED"/>
    <property type="match status" value="1"/>
</dbReference>
<keyword evidence="2" id="KW-0812">Transmembrane</keyword>
<dbReference type="SUPFAM" id="SSF56112">
    <property type="entry name" value="Protein kinase-like (PK-like)"/>
    <property type="match status" value="1"/>
</dbReference>
<sequence>MSINCFVGKRKLKCSCVSPLITSPTFIKLGQLLSTRVDVLPTEYVTELKVLQDKVPGFDGKKAVEIVETELGSSIENLFDAFDETPIAAASLGQVHLAVLKGEQVAVKVRSAQRASIVFYLLAPVCSARLIPFLLCLVVCGIRRYNDKA</sequence>
<proteinExistence type="inferred from homology"/>
<reference evidence="5" key="1">
    <citation type="submission" date="2021-01" db="EMBL/GenBank/DDBJ databases">
        <authorList>
            <person name="Corre E."/>
            <person name="Pelletier E."/>
            <person name="Niang G."/>
            <person name="Scheremetjew M."/>
            <person name="Finn R."/>
            <person name="Kale V."/>
            <person name="Holt S."/>
            <person name="Cochrane G."/>
            <person name="Meng A."/>
            <person name="Brown T."/>
            <person name="Cohen L."/>
        </authorList>
    </citation>
    <scope>NUCLEOTIDE SEQUENCE</scope>
    <source>
        <strain evidence="5">CCMP 769</strain>
    </source>
</reference>
<dbReference type="AlphaFoldDB" id="A0A7S3EG61"/>
<accession>A0A7S3EG61</accession>
<dbReference type="InterPro" id="IPR011009">
    <property type="entry name" value="Kinase-like_dom_sf"/>
</dbReference>